<dbReference type="Pfam" id="PF03942">
    <property type="entry name" value="DTW"/>
    <property type="match status" value="1"/>
</dbReference>
<dbReference type="GO" id="GO:0008033">
    <property type="term" value="P:tRNA processing"/>
    <property type="evidence" value="ECO:0007669"/>
    <property type="project" value="UniProtKB-KW"/>
</dbReference>
<dbReference type="GO" id="GO:0016432">
    <property type="term" value="F:tRNA-uridine aminocarboxypropyltransferase activity"/>
    <property type="evidence" value="ECO:0007669"/>
    <property type="project" value="UniProtKB-EC"/>
</dbReference>
<dbReference type="InterPro" id="IPR039262">
    <property type="entry name" value="DTWD2/TAPT"/>
</dbReference>
<reference evidence="11" key="1">
    <citation type="submission" date="2012-12" db="EMBL/GenBank/DDBJ databases">
        <authorList>
            <person name="Hellsten U."/>
            <person name="Grimwood J."/>
            <person name="Chapman J.A."/>
            <person name="Shapiro H."/>
            <person name="Aerts A."/>
            <person name="Otillar R.P."/>
            <person name="Terry A.Y."/>
            <person name="Boore J.L."/>
            <person name="Simakov O."/>
            <person name="Marletaz F."/>
            <person name="Cho S.-J."/>
            <person name="Edsinger-Gonzales E."/>
            <person name="Havlak P."/>
            <person name="Kuo D.-H."/>
            <person name="Larsson T."/>
            <person name="Lv J."/>
            <person name="Arendt D."/>
            <person name="Savage R."/>
            <person name="Osoegawa K."/>
            <person name="de Jong P."/>
            <person name="Lindberg D.R."/>
            <person name="Seaver E.C."/>
            <person name="Weisblat D.A."/>
            <person name="Putnam N.H."/>
            <person name="Grigoriev I.V."/>
            <person name="Rokhsar D.S."/>
        </authorList>
    </citation>
    <scope>NUCLEOTIDE SEQUENCE</scope>
</reference>
<dbReference type="GeneID" id="20214990"/>
<evidence type="ECO:0000313" key="11">
    <source>
        <dbReference type="Proteomes" id="UP000015101"/>
    </source>
</evidence>
<name>T1G1P2_HELRO</name>
<comment type="catalytic activity">
    <reaction evidence="6">
        <text>a uridine in tRNA + S-adenosyl-L-methionine = a 3-[(3S)-3-amino-3-carboxypropyl]uridine in tRNA + S-methyl-5'-thioadenosine + H(+)</text>
        <dbReference type="Rhea" id="RHEA:62432"/>
        <dbReference type="Rhea" id="RHEA-COMP:13339"/>
        <dbReference type="Rhea" id="RHEA-COMP:16092"/>
        <dbReference type="ChEBI" id="CHEBI:15378"/>
        <dbReference type="ChEBI" id="CHEBI:17509"/>
        <dbReference type="ChEBI" id="CHEBI:59789"/>
        <dbReference type="ChEBI" id="CHEBI:65315"/>
        <dbReference type="ChEBI" id="CHEBI:82930"/>
        <dbReference type="EC" id="2.5.1.25"/>
    </reaction>
</comment>
<dbReference type="OrthoDB" id="408541at2759"/>
<keyword evidence="3" id="KW-0949">S-adenosyl-L-methionine</keyword>
<feature type="domain" description="DTW" evidence="8">
    <location>
        <begin position="1"/>
        <end position="171"/>
    </location>
</feature>
<dbReference type="PANTHER" id="PTHR21392:SF0">
    <property type="entry name" value="TRNA-URIDINE AMINOCARBOXYPROPYLTRANSFERASE 2"/>
    <property type="match status" value="1"/>
</dbReference>
<gene>
    <name evidence="10" type="primary">20214990</name>
    <name evidence="9" type="ORF">HELRODRAFT_74273</name>
</gene>
<proteinExistence type="inferred from homology"/>
<dbReference type="EMBL" id="AMQM01003029">
    <property type="status" value="NOT_ANNOTATED_CDS"/>
    <property type="molecule type" value="Genomic_DNA"/>
</dbReference>
<dbReference type="FunCoup" id="T1G1P2">
    <property type="interactions" value="408"/>
</dbReference>
<reference evidence="10" key="3">
    <citation type="submission" date="2015-06" db="UniProtKB">
        <authorList>
            <consortium name="EnsemblMetazoa"/>
        </authorList>
    </citation>
    <scope>IDENTIFICATION</scope>
</reference>
<dbReference type="CTD" id="20214990"/>
<comment type="similarity">
    <text evidence="5">Belongs to the TDD superfamily. DTWD2 family.</text>
</comment>
<protein>
    <recommendedName>
        <fullName evidence="1">tRNA-uridine aminocarboxypropyltransferase</fullName>
        <ecNumber evidence="1">2.5.1.25</ecNumber>
    </recommendedName>
</protein>
<feature type="compositionally biased region" description="Basic and acidic residues" evidence="7">
    <location>
        <begin position="226"/>
        <end position="238"/>
    </location>
</feature>
<dbReference type="KEGG" id="hro:HELRODRAFT_74273"/>
<evidence type="ECO:0000256" key="2">
    <source>
        <dbReference type="ARBA" id="ARBA00022679"/>
    </source>
</evidence>
<dbReference type="InParanoid" id="T1G1P2"/>
<keyword evidence="11" id="KW-1185">Reference proteome</keyword>
<evidence type="ECO:0000313" key="10">
    <source>
        <dbReference type="EnsemblMetazoa" id="HelroP74273"/>
    </source>
</evidence>
<evidence type="ECO:0000256" key="3">
    <source>
        <dbReference type="ARBA" id="ARBA00022691"/>
    </source>
</evidence>
<dbReference type="STRING" id="6412.T1G1P2"/>
<feature type="region of interest" description="Disordered" evidence="7">
    <location>
        <begin position="196"/>
        <end position="238"/>
    </location>
</feature>
<reference evidence="9 11" key="2">
    <citation type="journal article" date="2013" name="Nature">
        <title>Insights into bilaterian evolution from three spiralian genomes.</title>
        <authorList>
            <person name="Simakov O."/>
            <person name="Marletaz F."/>
            <person name="Cho S.J."/>
            <person name="Edsinger-Gonzales E."/>
            <person name="Havlak P."/>
            <person name="Hellsten U."/>
            <person name="Kuo D.H."/>
            <person name="Larsson T."/>
            <person name="Lv J."/>
            <person name="Arendt D."/>
            <person name="Savage R."/>
            <person name="Osoegawa K."/>
            <person name="de Jong P."/>
            <person name="Grimwood J."/>
            <person name="Chapman J.A."/>
            <person name="Shapiro H."/>
            <person name="Aerts A."/>
            <person name="Otillar R.P."/>
            <person name="Terry A.Y."/>
            <person name="Boore J.L."/>
            <person name="Grigoriev I.V."/>
            <person name="Lindberg D.R."/>
            <person name="Seaver E.C."/>
            <person name="Weisblat D.A."/>
            <person name="Putnam N.H."/>
            <person name="Rokhsar D.S."/>
        </authorList>
    </citation>
    <scope>NUCLEOTIDE SEQUENCE</scope>
</reference>
<evidence type="ECO:0000256" key="7">
    <source>
        <dbReference type="SAM" id="MobiDB-lite"/>
    </source>
</evidence>
<dbReference type="eggNOG" id="KOG4382">
    <property type="taxonomic scope" value="Eukaryota"/>
</dbReference>
<organism evidence="10 11">
    <name type="scientific">Helobdella robusta</name>
    <name type="common">Californian leech</name>
    <dbReference type="NCBI Taxonomy" id="6412"/>
    <lineage>
        <taxon>Eukaryota</taxon>
        <taxon>Metazoa</taxon>
        <taxon>Spiralia</taxon>
        <taxon>Lophotrochozoa</taxon>
        <taxon>Annelida</taxon>
        <taxon>Clitellata</taxon>
        <taxon>Hirudinea</taxon>
        <taxon>Rhynchobdellida</taxon>
        <taxon>Glossiphoniidae</taxon>
        <taxon>Helobdella</taxon>
    </lineage>
</organism>
<evidence type="ECO:0000256" key="1">
    <source>
        <dbReference type="ARBA" id="ARBA00012386"/>
    </source>
</evidence>
<dbReference type="SMART" id="SM01144">
    <property type="entry name" value="DTW"/>
    <property type="match status" value="1"/>
</dbReference>
<dbReference type="EnsemblMetazoa" id="HelroT74273">
    <property type="protein sequence ID" value="HelroP74273"/>
    <property type="gene ID" value="HelroG74273"/>
</dbReference>
<evidence type="ECO:0000256" key="4">
    <source>
        <dbReference type="ARBA" id="ARBA00022694"/>
    </source>
</evidence>
<evidence type="ECO:0000313" key="9">
    <source>
        <dbReference type="EMBL" id="ESO08731.1"/>
    </source>
</evidence>
<dbReference type="EC" id="2.5.1.25" evidence="1"/>
<feature type="compositionally biased region" description="Low complexity" evidence="7">
    <location>
        <begin position="196"/>
        <end position="208"/>
    </location>
</feature>
<dbReference type="RefSeq" id="XP_009012753.1">
    <property type="nucleotide sequence ID" value="XM_009014505.1"/>
</dbReference>
<evidence type="ECO:0000256" key="5">
    <source>
        <dbReference type="ARBA" id="ARBA00034489"/>
    </source>
</evidence>
<dbReference type="InterPro" id="IPR005636">
    <property type="entry name" value="DTW"/>
</dbReference>
<evidence type="ECO:0000256" key="6">
    <source>
        <dbReference type="ARBA" id="ARBA00048718"/>
    </source>
</evidence>
<sequence>KESRCLQTAAMLFRTFHDDYCQLFQGKKFPPSRFQNLIEISKESNSILLYPSPQSVNIQEYIEDYYNDDLRAKNRNDNLSNYHNLFVLDGTWHHAKGIYFCNEFLHNMKQVKLNSIGVSKYTIRTQPTDDGLSTVESVALAVSILEDRPDVYEVLMKPLEALCRFQMEHGAVVHHSKEHLLKSGLKYPIKNKIAKNNTNVNNNNNNNNKDGDSSCMVNGVLGLTNNDRDDNVDDSSKS</sequence>
<dbReference type="HOGENOM" id="CLU_066458_3_0_1"/>
<dbReference type="OMA" id="GVHIFHE"/>
<accession>T1G1P2</accession>
<dbReference type="AlphaFoldDB" id="T1G1P2"/>
<dbReference type="PANTHER" id="PTHR21392">
    <property type="entry name" value="TRNA-URIDINE AMINOCARBOXYPROPYLTRANSFERASE 2"/>
    <property type="match status" value="1"/>
</dbReference>
<dbReference type="EMBL" id="KB096023">
    <property type="protein sequence ID" value="ESO08731.1"/>
    <property type="molecule type" value="Genomic_DNA"/>
</dbReference>
<keyword evidence="4" id="KW-0819">tRNA processing</keyword>
<evidence type="ECO:0000259" key="8">
    <source>
        <dbReference type="SMART" id="SM01144"/>
    </source>
</evidence>
<dbReference type="Proteomes" id="UP000015101">
    <property type="component" value="Unassembled WGS sequence"/>
</dbReference>
<keyword evidence="2" id="KW-0808">Transferase</keyword>